<evidence type="ECO:0000313" key="4">
    <source>
        <dbReference type="EMBL" id="AIE99563.1"/>
    </source>
</evidence>
<dbReference type="Gene3D" id="3.40.50.1820">
    <property type="entry name" value="alpha/beta hydrolase"/>
    <property type="match status" value="1"/>
</dbReference>
<dbReference type="GO" id="GO:0016787">
    <property type="term" value="F:hydrolase activity"/>
    <property type="evidence" value="ECO:0007669"/>
    <property type="project" value="UniProtKB-KW"/>
</dbReference>
<dbReference type="EMBL" id="KF900566">
    <property type="protein sequence ID" value="AIE99563.1"/>
    <property type="molecule type" value="Genomic_DNA"/>
</dbReference>
<dbReference type="PANTHER" id="PTHR10655:SF17">
    <property type="entry name" value="LYSOPHOSPHOLIPASE-LIKE PROTEIN 1"/>
    <property type="match status" value="1"/>
</dbReference>
<dbReference type="InterPro" id="IPR003140">
    <property type="entry name" value="PLipase/COase/thioEstase"/>
</dbReference>
<name>A0A075G7K0_9EURY</name>
<evidence type="ECO:0000256" key="2">
    <source>
        <dbReference type="ARBA" id="ARBA00022801"/>
    </source>
</evidence>
<accession>A0A075G7K0</accession>
<dbReference type="AlphaFoldDB" id="A0A075G7K0"/>
<protein>
    <submittedName>
        <fullName evidence="4">Carboxylesterase</fullName>
    </submittedName>
</protein>
<evidence type="ECO:0000256" key="1">
    <source>
        <dbReference type="ARBA" id="ARBA00006499"/>
    </source>
</evidence>
<dbReference type="InterPro" id="IPR029058">
    <property type="entry name" value="AB_hydrolase_fold"/>
</dbReference>
<feature type="domain" description="Phospholipase/carboxylesterase/thioesterase" evidence="3">
    <location>
        <begin position="6"/>
        <end position="216"/>
    </location>
</feature>
<dbReference type="SUPFAM" id="SSF53474">
    <property type="entry name" value="alpha/beta-Hydrolases"/>
    <property type="match status" value="1"/>
</dbReference>
<dbReference type="PANTHER" id="PTHR10655">
    <property type="entry name" value="LYSOPHOSPHOLIPASE-RELATED"/>
    <property type="match status" value="1"/>
</dbReference>
<evidence type="ECO:0000259" key="3">
    <source>
        <dbReference type="Pfam" id="PF02230"/>
    </source>
</evidence>
<reference evidence="4" key="1">
    <citation type="journal article" date="2014" name="Genome Biol. Evol.">
        <title>Pangenome evidence for extensive interdomain horizontal transfer affecting lineage core and shell genes in uncultured planktonic thaumarchaeota and euryarchaeota.</title>
        <authorList>
            <person name="Deschamps P."/>
            <person name="Zivanovic Y."/>
            <person name="Moreira D."/>
            <person name="Rodriguez-Valera F."/>
            <person name="Lopez-Garcia P."/>
        </authorList>
    </citation>
    <scope>NUCLEOTIDE SEQUENCE</scope>
</reference>
<dbReference type="InterPro" id="IPR050565">
    <property type="entry name" value="LYPA1-2/EST-like"/>
</dbReference>
<organism evidence="4">
    <name type="scientific">uncultured marine group II/III euryarchaeote KM3_113_E08</name>
    <dbReference type="NCBI Taxonomy" id="1457853"/>
    <lineage>
        <taxon>Archaea</taxon>
        <taxon>Methanobacteriati</taxon>
        <taxon>Methanobacteriota</taxon>
        <taxon>environmental samples</taxon>
    </lineage>
</organism>
<keyword evidence="2" id="KW-0378">Hydrolase</keyword>
<sequence>MGGLQTVIVEPEMEHTSTVVWLHGLGASGHDFEPVVPMLECPNTRFVFPHAPIMGVTINMGMEMPAWYDIKTLDWEAPDREDETSIRSSAKLIVELLEQEHERGIEYENIVLAGFSQGGALALHVGSRLQKKLAGMMILSAYQVLADTYDEEASDENRETPILFGHGVYDDMVPVMMGRAALESMVDAGNPCEWNGYRMGHEVIMDELIRIKEWLNDLLND</sequence>
<proteinExistence type="inferred from homology"/>
<dbReference type="Pfam" id="PF02230">
    <property type="entry name" value="Abhydrolase_2"/>
    <property type="match status" value="1"/>
</dbReference>
<comment type="similarity">
    <text evidence="1">Belongs to the AB hydrolase superfamily. AB hydrolase 2 family.</text>
</comment>